<dbReference type="GO" id="GO:0006270">
    <property type="term" value="P:DNA replication initiation"/>
    <property type="evidence" value="ECO:0007669"/>
    <property type="project" value="TreeGrafter"/>
</dbReference>
<dbReference type="SUPFAM" id="SSF56266">
    <property type="entry name" value="DmpA/ArgJ-like"/>
    <property type="match status" value="1"/>
</dbReference>
<evidence type="ECO:0000256" key="10">
    <source>
        <dbReference type="SAM" id="Phobius"/>
    </source>
</evidence>
<evidence type="ECO:0000256" key="8">
    <source>
        <dbReference type="ARBA" id="ARBA00023136"/>
    </source>
</evidence>
<dbReference type="InterPro" id="IPR016722">
    <property type="entry name" value="DNA_pol_alpha_bsu"/>
</dbReference>
<feature type="transmembrane region" description="Helical" evidence="10">
    <location>
        <begin position="68"/>
        <end position="86"/>
    </location>
</feature>
<evidence type="ECO:0000256" key="3">
    <source>
        <dbReference type="ARBA" id="ARBA00007299"/>
    </source>
</evidence>
<evidence type="ECO:0000259" key="11">
    <source>
        <dbReference type="Pfam" id="PF01699"/>
    </source>
</evidence>
<comment type="subcellular location">
    <subcellularLocation>
        <location evidence="2">Membrane</location>
        <topology evidence="2">Multi-pass membrane protein</topology>
    </subcellularLocation>
    <subcellularLocation>
        <location evidence="1">Nucleus</location>
    </subcellularLocation>
</comment>
<proteinExistence type="inferred from homology"/>
<dbReference type="InterPro" id="IPR016117">
    <property type="entry name" value="ArgJ-like_dom_sf"/>
</dbReference>
<dbReference type="Gene3D" id="3.60.21.60">
    <property type="match status" value="1"/>
</dbReference>
<comment type="similarity">
    <text evidence="3">Belongs to the DNA polymerase alpha subunit B family.</text>
</comment>
<evidence type="ECO:0000256" key="7">
    <source>
        <dbReference type="ARBA" id="ARBA00022989"/>
    </source>
</evidence>
<dbReference type="InterPro" id="IPR044880">
    <property type="entry name" value="NCX_ion-bd_dom_sf"/>
</dbReference>
<evidence type="ECO:0000256" key="4">
    <source>
        <dbReference type="ARBA" id="ARBA00018596"/>
    </source>
</evidence>
<dbReference type="GO" id="GO:0016020">
    <property type="term" value="C:membrane"/>
    <property type="evidence" value="ECO:0007669"/>
    <property type="project" value="UniProtKB-SubCell"/>
</dbReference>
<keyword evidence="9" id="KW-0539">Nucleus</keyword>
<evidence type="ECO:0000256" key="9">
    <source>
        <dbReference type="ARBA" id="ARBA00023242"/>
    </source>
</evidence>
<dbReference type="InterPro" id="IPR004837">
    <property type="entry name" value="NaCa_Exmemb"/>
</dbReference>
<dbReference type="Pfam" id="PF04042">
    <property type="entry name" value="DNA_pol_E_B"/>
    <property type="match status" value="1"/>
</dbReference>
<evidence type="ECO:0000313" key="14">
    <source>
        <dbReference type="Proteomes" id="UP001177003"/>
    </source>
</evidence>
<dbReference type="PANTHER" id="PTHR23061">
    <property type="entry name" value="DNA POLYMERASE 2 ALPHA 70 KDA SUBUNIT"/>
    <property type="match status" value="1"/>
</dbReference>
<dbReference type="Proteomes" id="UP001177003">
    <property type="component" value="Chromosome 2"/>
</dbReference>
<keyword evidence="14" id="KW-1185">Reference proteome</keyword>
<evidence type="ECO:0000256" key="1">
    <source>
        <dbReference type="ARBA" id="ARBA00004123"/>
    </source>
</evidence>
<feature type="domain" description="Sodium/calcium exchanger membrane region" evidence="11">
    <location>
        <begin position="24"/>
        <end position="102"/>
    </location>
</feature>
<keyword evidence="8 10" id="KW-0472">Membrane</keyword>
<dbReference type="GO" id="GO:0003677">
    <property type="term" value="F:DNA binding"/>
    <property type="evidence" value="ECO:0007669"/>
    <property type="project" value="InterPro"/>
</dbReference>
<accession>A0AA35YAR2</accession>
<dbReference type="AlphaFoldDB" id="A0AA35YAR2"/>
<evidence type="ECO:0000313" key="13">
    <source>
        <dbReference type="EMBL" id="CAI9271590.1"/>
    </source>
</evidence>
<evidence type="ECO:0000256" key="5">
    <source>
        <dbReference type="ARBA" id="ARBA00022692"/>
    </source>
</evidence>
<reference evidence="13" key="1">
    <citation type="submission" date="2023-04" db="EMBL/GenBank/DDBJ databases">
        <authorList>
            <person name="Vijverberg K."/>
            <person name="Xiong W."/>
            <person name="Schranz E."/>
        </authorList>
    </citation>
    <scope>NUCLEOTIDE SEQUENCE</scope>
</reference>
<organism evidence="13 14">
    <name type="scientific">Lactuca saligna</name>
    <name type="common">Willowleaf lettuce</name>
    <dbReference type="NCBI Taxonomy" id="75948"/>
    <lineage>
        <taxon>Eukaryota</taxon>
        <taxon>Viridiplantae</taxon>
        <taxon>Streptophyta</taxon>
        <taxon>Embryophyta</taxon>
        <taxon>Tracheophyta</taxon>
        <taxon>Spermatophyta</taxon>
        <taxon>Magnoliopsida</taxon>
        <taxon>eudicotyledons</taxon>
        <taxon>Gunneridae</taxon>
        <taxon>Pentapetalae</taxon>
        <taxon>asterids</taxon>
        <taxon>campanulids</taxon>
        <taxon>Asterales</taxon>
        <taxon>Asteraceae</taxon>
        <taxon>Cichorioideae</taxon>
        <taxon>Cichorieae</taxon>
        <taxon>Lactucinae</taxon>
        <taxon>Lactuca</taxon>
    </lineage>
</organism>
<keyword evidence="6" id="KW-0235">DNA replication</keyword>
<dbReference type="InterPro" id="IPR007185">
    <property type="entry name" value="DNA_pol_a/d/e_bsu"/>
</dbReference>
<evidence type="ECO:0000256" key="2">
    <source>
        <dbReference type="ARBA" id="ARBA00004141"/>
    </source>
</evidence>
<dbReference type="PANTHER" id="PTHR23061:SF12">
    <property type="entry name" value="DNA POLYMERASE ALPHA SUBUNIT B"/>
    <property type="match status" value="1"/>
</dbReference>
<sequence>MKILKGLHVYPENSTSSSKPPKIRSPSIGAVTLLALRNCAPDVFPYVAAVGGGNPRTGFDTILSAETFVSALFVGFVVIYAVPFFVSPAPFIRDVLFYLTTTLGMDSGGKLKFHPDKDNKPTDLFDITSDLSLIIASGPYTTTDNLLFEPLSDLLAYAQRKQPQLHILLEPFIDLEHPKIKKGALNRTYDDLFHLEILRRGDAVCRADSAAVAITTTDLVSKSVAVVDRDTSTSATIIALASGLSESNVMQGLAKSIAWDGEGATSLIEFHHDVNILSSSLANRSKKSCT</sequence>
<protein>
    <recommendedName>
        <fullName evidence="4">DNA polymerase alpha subunit B</fullName>
    </recommendedName>
</protein>
<keyword evidence="5 10" id="KW-0812">Transmembrane</keyword>
<dbReference type="GO" id="GO:0055085">
    <property type="term" value="P:transmembrane transport"/>
    <property type="evidence" value="ECO:0007669"/>
    <property type="project" value="InterPro"/>
</dbReference>
<gene>
    <name evidence="13" type="ORF">LSALG_LOCUS11856</name>
</gene>
<dbReference type="Gene3D" id="1.20.1420.30">
    <property type="entry name" value="NCX, central ion-binding region"/>
    <property type="match status" value="1"/>
</dbReference>
<feature type="domain" description="DNA polymerase alpha/delta/epsilon subunit B" evidence="12">
    <location>
        <begin position="134"/>
        <end position="202"/>
    </location>
</feature>
<evidence type="ECO:0000256" key="6">
    <source>
        <dbReference type="ARBA" id="ARBA00022705"/>
    </source>
</evidence>
<name>A0AA35YAR2_LACSI</name>
<dbReference type="GO" id="GO:0005658">
    <property type="term" value="C:alpha DNA polymerase:primase complex"/>
    <property type="evidence" value="ECO:0007669"/>
    <property type="project" value="TreeGrafter"/>
</dbReference>
<evidence type="ECO:0000259" key="12">
    <source>
        <dbReference type="Pfam" id="PF04042"/>
    </source>
</evidence>
<dbReference type="EMBL" id="OX465078">
    <property type="protein sequence ID" value="CAI9271590.1"/>
    <property type="molecule type" value="Genomic_DNA"/>
</dbReference>
<keyword evidence="7 10" id="KW-1133">Transmembrane helix</keyword>
<dbReference type="Pfam" id="PF01699">
    <property type="entry name" value="Na_Ca_ex"/>
    <property type="match status" value="1"/>
</dbReference>